<dbReference type="Proteomes" id="UP000219111">
    <property type="component" value="Unassembled WGS sequence"/>
</dbReference>
<dbReference type="AlphaFoldDB" id="A0A285T999"/>
<proteinExistence type="predicted"/>
<evidence type="ECO:0000313" key="1">
    <source>
        <dbReference type="EMBL" id="SOC18139.1"/>
    </source>
</evidence>
<dbReference type="EMBL" id="OBMT01000016">
    <property type="protein sequence ID" value="SOC18139.1"/>
    <property type="molecule type" value="Genomic_DNA"/>
</dbReference>
<name>A0A285T999_9RHOB</name>
<organism evidence="1 2">
    <name type="scientific">Rhodobacter maris</name>
    <dbReference type="NCBI Taxonomy" id="446682"/>
    <lineage>
        <taxon>Bacteria</taxon>
        <taxon>Pseudomonadati</taxon>
        <taxon>Pseudomonadota</taxon>
        <taxon>Alphaproteobacteria</taxon>
        <taxon>Rhodobacterales</taxon>
        <taxon>Rhodobacter group</taxon>
        <taxon>Rhodobacter</taxon>
    </lineage>
</organism>
<reference evidence="2" key="1">
    <citation type="submission" date="2017-08" db="EMBL/GenBank/DDBJ databases">
        <authorList>
            <person name="Varghese N."/>
            <person name="Submissions S."/>
        </authorList>
    </citation>
    <scope>NUCLEOTIDE SEQUENCE [LARGE SCALE GENOMIC DNA]</scope>
    <source>
        <strain evidence="2">JA276</strain>
    </source>
</reference>
<accession>A0A285T999</accession>
<gene>
    <name evidence="1" type="ORF">SAMN05877831_11616</name>
</gene>
<sequence length="56" mass="6493">MQDMRLRQLPSDDHLLVRYISPCLFASLTKHHFVSQLIHCALRTDVAFSHSGSLLW</sequence>
<keyword evidence="2" id="KW-1185">Reference proteome</keyword>
<evidence type="ECO:0000313" key="2">
    <source>
        <dbReference type="Proteomes" id="UP000219111"/>
    </source>
</evidence>
<protein>
    <submittedName>
        <fullName evidence="1">Uncharacterized protein</fullName>
    </submittedName>
</protein>